<feature type="transmembrane region" description="Helical" evidence="1">
    <location>
        <begin position="41"/>
        <end position="61"/>
    </location>
</feature>
<dbReference type="Proteomes" id="UP000466517">
    <property type="component" value="Chromosome"/>
</dbReference>
<gene>
    <name evidence="2" type="ORF">MMAD_18520</name>
</gene>
<keyword evidence="1" id="KW-0812">Transmembrane</keyword>
<name>A0A7I7XED8_9MYCO</name>
<accession>A0A7I7XED8</accession>
<evidence type="ECO:0000313" key="2">
    <source>
        <dbReference type="EMBL" id="BBZ27557.1"/>
    </source>
</evidence>
<keyword evidence="1" id="KW-1133">Transmembrane helix</keyword>
<evidence type="ECO:0000313" key="3">
    <source>
        <dbReference type="Proteomes" id="UP000466517"/>
    </source>
</evidence>
<organism evidence="2 3">
    <name type="scientific">Mycolicibacterium madagascariense</name>
    <dbReference type="NCBI Taxonomy" id="212765"/>
    <lineage>
        <taxon>Bacteria</taxon>
        <taxon>Bacillati</taxon>
        <taxon>Actinomycetota</taxon>
        <taxon>Actinomycetes</taxon>
        <taxon>Mycobacteriales</taxon>
        <taxon>Mycobacteriaceae</taxon>
        <taxon>Mycolicibacterium</taxon>
    </lineage>
</organism>
<proteinExistence type="predicted"/>
<protein>
    <submittedName>
        <fullName evidence="2">Uncharacterized protein</fullName>
    </submittedName>
</protein>
<evidence type="ECO:0000256" key="1">
    <source>
        <dbReference type="SAM" id="Phobius"/>
    </source>
</evidence>
<sequence length="62" mass="6764">MCQSFPCHHVAQWVSANPAALYVGVLFAALTLFRLARRGRWIVVFAVLIVWAIAGGIVLLLG</sequence>
<feature type="transmembrane region" description="Helical" evidence="1">
    <location>
        <begin position="19"/>
        <end position="36"/>
    </location>
</feature>
<dbReference type="AlphaFoldDB" id="A0A7I7XED8"/>
<dbReference type="EMBL" id="AP022610">
    <property type="protein sequence ID" value="BBZ27557.1"/>
    <property type="molecule type" value="Genomic_DNA"/>
</dbReference>
<reference evidence="2 3" key="1">
    <citation type="journal article" date="2019" name="Emerg. Microbes Infect.">
        <title>Comprehensive subspecies identification of 175 nontuberculous mycobacteria species based on 7547 genomic profiles.</title>
        <authorList>
            <person name="Matsumoto Y."/>
            <person name="Kinjo T."/>
            <person name="Motooka D."/>
            <person name="Nabeya D."/>
            <person name="Jung N."/>
            <person name="Uechi K."/>
            <person name="Horii T."/>
            <person name="Iida T."/>
            <person name="Fujita J."/>
            <person name="Nakamura S."/>
        </authorList>
    </citation>
    <scope>NUCLEOTIDE SEQUENCE [LARGE SCALE GENOMIC DNA]</scope>
    <source>
        <strain evidence="2 3">JCM 13574</strain>
    </source>
</reference>
<keyword evidence="1" id="KW-0472">Membrane</keyword>
<keyword evidence="3" id="KW-1185">Reference proteome</keyword>
<dbReference type="KEGG" id="mmag:MMAD_18520"/>